<sequence>MQLCQDFLHVFAWSYEELRGFNPKLAQHTIEIDPSAKLIRQKQRPVNPHIEPLMKKELNKLIE</sequence>
<dbReference type="EMBL" id="JAHRHJ020000009">
    <property type="protein sequence ID" value="KAH9300828.1"/>
    <property type="molecule type" value="Genomic_DNA"/>
</dbReference>
<reference evidence="1 2" key="1">
    <citation type="journal article" date="2021" name="Nat. Plants">
        <title>The Taxus genome provides insights into paclitaxel biosynthesis.</title>
        <authorList>
            <person name="Xiong X."/>
            <person name="Gou J."/>
            <person name="Liao Q."/>
            <person name="Li Y."/>
            <person name="Zhou Q."/>
            <person name="Bi G."/>
            <person name="Li C."/>
            <person name="Du R."/>
            <person name="Wang X."/>
            <person name="Sun T."/>
            <person name="Guo L."/>
            <person name="Liang H."/>
            <person name="Lu P."/>
            <person name="Wu Y."/>
            <person name="Zhang Z."/>
            <person name="Ro D.K."/>
            <person name="Shang Y."/>
            <person name="Huang S."/>
            <person name="Yan J."/>
        </authorList>
    </citation>
    <scope>NUCLEOTIDE SEQUENCE [LARGE SCALE GENOMIC DNA]</scope>
    <source>
        <strain evidence="1">Ta-2019</strain>
    </source>
</reference>
<comment type="caution">
    <text evidence="1">The sequence shown here is derived from an EMBL/GenBank/DDBJ whole genome shotgun (WGS) entry which is preliminary data.</text>
</comment>
<name>A0AA38CQS2_TAXCH</name>
<dbReference type="Proteomes" id="UP000824469">
    <property type="component" value="Unassembled WGS sequence"/>
</dbReference>
<proteinExistence type="predicted"/>
<dbReference type="Gene3D" id="3.10.10.10">
    <property type="entry name" value="HIV Type 1 Reverse Transcriptase, subunit A, domain 1"/>
    <property type="match status" value="1"/>
</dbReference>
<dbReference type="AlphaFoldDB" id="A0AA38CQS2"/>
<evidence type="ECO:0000313" key="1">
    <source>
        <dbReference type="EMBL" id="KAH9300828.1"/>
    </source>
</evidence>
<gene>
    <name evidence="1" type="ORF">KI387_012411</name>
</gene>
<protein>
    <submittedName>
        <fullName evidence="1">Uncharacterized protein</fullName>
    </submittedName>
</protein>
<keyword evidence="2" id="KW-1185">Reference proteome</keyword>
<evidence type="ECO:0000313" key="2">
    <source>
        <dbReference type="Proteomes" id="UP000824469"/>
    </source>
</evidence>
<organism evidence="1 2">
    <name type="scientific">Taxus chinensis</name>
    <name type="common">Chinese yew</name>
    <name type="synonym">Taxus wallichiana var. chinensis</name>
    <dbReference type="NCBI Taxonomy" id="29808"/>
    <lineage>
        <taxon>Eukaryota</taxon>
        <taxon>Viridiplantae</taxon>
        <taxon>Streptophyta</taxon>
        <taxon>Embryophyta</taxon>
        <taxon>Tracheophyta</taxon>
        <taxon>Spermatophyta</taxon>
        <taxon>Pinopsida</taxon>
        <taxon>Pinidae</taxon>
        <taxon>Conifers II</taxon>
        <taxon>Cupressales</taxon>
        <taxon>Taxaceae</taxon>
        <taxon>Taxus</taxon>
    </lineage>
</organism>
<accession>A0AA38CQS2</accession>
<feature type="non-terminal residue" evidence="1">
    <location>
        <position position="63"/>
    </location>
</feature>